<dbReference type="InterPro" id="IPR005829">
    <property type="entry name" value="Sugar_transporter_CS"/>
</dbReference>
<dbReference type="GO" id="GO:0015293">
    <property type="term" value="F:symporter activity"/>
    <property type="evidence" value="ECO:0007669"/>
    <property type="project" value="UniProtKB-KW"/>
</dbReference>
<keyword evidence="7 11" id="KW-1133">Transmembrane helix</keyword>
<dbReference type="SUPFAM" id="SSF103473">
    <property type="entry name" value="MFS general substrate transporter"/>
    <property type="match status" value="1"/>
</dbReference>
<feature type="transmembrane region" description="Helical" evidence="11">
    <location>
        <begin position="158"/>
        <end position="178"/>
    </location>
</feature>
<dbReference type="Proteomes" id="UP000076038">
    <property type="component" value="Chromosome"/>
</dbReference>
<evidence type="ECO:0000313" key="13">
    <source>
        <dbReference type="EMBL" id="AMY25982.1"/>
    </source>
</evidence>
<dbReference type="InterPro" id="IPR011701">
    <property type="entry name" value="MFS"/>
</dbReference>
<dbReference type="PROSITE" id="PS00217">
    <property type="entry name" value="SUGAR_TRANSPORT_2"/>
    <property type="match status" value="1"/>
</dbReference>
<reference evidence="14" key="2">
    <citation type="submission" date="2016-04" db="EMBL/GenBank/DDBJ databases">
        <title>Complete Genome and Plasmid Sequences for Rhodococcus fascians D188 and Draft Sequences for Rhodococcus spp. Isolates PBTS 1 and PBTS 2.</title>
        <authorList>
            <person name="Stamer R."/>
            <person name="Vereecke D."/>
            <person name="Zhang Y."/>
            <person name="Schilkey F."/>
            <person name="Devitt N."/>
            <person name="Randall J."/>
        </authorList>
    </citation>
    <scope>NUCLEOTIDE SEQUENCE [LARGE SCALE GENOMIC DNA]</scope>
    <source>
        <strain evidence="14">PBTS2</strain>
    </source>
</reference>
<feature type="transmembrane region" description="Helical" evidence="11">
    <location>
        <begin position="281"/>
        <end position="299"/>
    </location>
</feature>
<reference evidence="13 14" key="1">
    <citation type="journal article" date="2016" name="Genome Announc.">
        <title>Complete Genome and Plasmid Sequences for Rhodococcus fascians D188 and Draft Sequences for Rhodococcus Isolates PBTS 1 and PBTS 2.</title>
        <authorList>
            <person name="Stamler R.A."/>
            <person name="Vereecke D."/>
            <person name="Zhang Y."/>
            <person name="Schilkey F."/>
            <person name="Devitt N."/>
            <person name="Randall J.J."/>
        </authorList>
    </citation>
    <scope>NUCLEOTIDE SEQUENCE [LARGE SCALE GENOMIC DNA]</scope>
    <source>
        <strain evidence="13 14">PBTS2</strain>
    </source>
</reference>
<evidence type="ECO:0000256" key="10">
    <source>
        <dbReference type="ARBA" id="ARBA00039918"/>
    </source>
</evidence>
<feature type="transmembrane region" description="Helical" evidence="11">
    <location>
        <begin position="336"/>
        <end position="359"/>
    </location>
</feature>
<feature type="transmembrane region" description="Helical" evidence="11">
    <location>
        <begin position="55"/>
        <end position="78"/>
    </location>
</feature>
<dbReference type="GO" id="GO:0005886">
    <property type="term" value="C:plasma membrane"/>
    <property type="evidence" value="ECO:0007669"/>
    <property type="project" value="UniProtKB-SubCell"/>
</dbReference>
<keyword evidence="5 11" id="KW-0812">Transmembrane</keyword>
<name>A0A143QTQ2_RHOFA</name>
<evidence type="ECO:0000256" key="7">
    <source>
        <dbReference type="ARBA" id="ARBA00022989"/>
    </source>
</evidence>
<feature type="domain" description="Major facilitator superfamily (MFS) profile" evidence="12">
    <location>
        <begin position="18"/>
        <end position="425"/>
    </location>
</feature>
<dbReference type="AlphaFoldDB" id="A0A143QTQ2"/>
<dbReference type="Gene3D" id="1.20.1250.20">
    <property type="entry name" value="MFS general substrate transporter like domains"/>
    <property type="match status" value="2"/>
</dbReference>
<dbReference type="KEGG" id="rhs:A3Q41_04718"/>
<evidence type="ECO:0000256" key="1">
    <source>
        <dbReference type="ARBA" id="ARBA00004651"/>
    </source>
</evidence>
<gene>
    <name evidence="13" type="primary">kgtP_4</name>
    <name evidence="13" type="ORF">A3Q41_04718</name>
</gene>
<feature type="transmembrane region" description="Helical" evidence="11">
    <location>
        <begin position="311"/>
        <end position="330"/>
    </location>
</feature>
<evidence type="ECO:0000256" key="8">
    <source>
        <dbReference type="ARBA" id="ARBA00023136"/>
    </source>
</evidence>
<evidence type="ECO:0000256" key="11">
    <source>
        <dbReference type="SAM" id="Phobius"/>
    </source>
</evidence>
<feature type="transmembrane region" description="Helical" evidence="11">
    <location>
        <begin position="371"/>
        <end position="390"/>
    </location>
</feature>
<evidence type="ECO:0000256" key="5">
    <source>
        <dbReference type="ARBA" id="ARBA00022692"/>
    </source>
</evidence>
<feature type="transmembrane region" description="Helical" evidence="11">
    <location>
        <begin position="243"/>
        <end position="261"/>
    </location>
</feature>
<dbReference type="PANTHER" id="PTHR43528">
    <property type="entry name" value="ALPHA-KETOGLUTARATE PERMEASE"/>
    <property type="match status" value="1"/>
</dbReference>
<dbReference type="RefSeq" id="WP_032364381.1">
    <property type="nucleotide sequence ID" value="NZ_CP015220.1"/>
</dbReference>
<dbReference type="PANTHER" id="PTHR43528:SF1">
    <property type="entry name" value="ALPHA-KETOGLUTARATE PERMEASE"/>
    <property type="match status" value="1"/>
</dbReference>
<evidence type="ECO:0000256" key="2">
    <source>
        <dbReference type="ARBA" id="ARBA00008240"/>
    </source>
</evidence>
<proteinExistence type="inferred from homology"/>
<evidence type="ECO:0000313" key="14">
    <source>
        <dbReference type="Proteomes" id="UP000076038"/>
    </source>
</evidence>
<dbReference type="InterPro" id="IPR036259">
    <property type="entry name" value="MFS_trans_sf"/>
</dbReference>
<feature type="transmembrane region" description="Helical" evidence="11">
    <location>
        <begin position="190"/>
        <end position="209"/>
    </location>
</feature>
<feature type="transmembrane region" description="Helical" evidence="11">
    <location>
        <begin position="20"/>
        <end position="43"/>
    </location>
</feature>
<comment type="function">
    <text evidence="9">May be a proton symporter involved in the uptake of osmolytes such as proline and glycine betaine.</text>
</comment>
<keyword evidence="14" id="KW-1185">Reference proteome</keyword>
<accession>A0A143QTQ2</accession>
<dbReference type="FunFam" id="1.20.1250.20:FF:000001">
    <property type="entry name" value="Dicarboxylate MFS transporter"/>
    <property type="match status" value="1"/>
</dbReference>
<comment type="similarity">
    <text evidence="2">Belongs to the major facilitator superfamily. Metabolite:H+ Symporter (MHS) family (TC 2.A.1.6) family.</text>
</comment>
<evidence type="ECO:0000256" key="3">
    <source>
        <dbReference type="ARBA" id="ARBA00022448"/>
    </source>
</evidence>
<dbReference type="EMBL" id="CP015220">
    <property type="protein sequence ID" value="AMY25982.1"/>
    <property type="molecule type" value="Genomic_DNA"/>
</dbReference>
<keyword evidence="4" id="KW-1003">Cell membrane</keyword>
<dbReference type="PATRIC" id="fig|1653479.3.peg.4772"/>
<dbReference type="GeneID" id="93554961"/>
<keyword evidence="3" id="KW-0813">Transport</keyword>
<comment type="subcellular location">
    <subcellularLocation>
        <location evidence="1">Cell membrane</location>
        <topology evidence="1">Multi-pass membrane protein</topology>
    </subcellularLocation>
</comment>
<organism evidence="13 14">
    <name type="scientific">Rhodococcoides fascians</name>
    <name type="common">Rhodococcus fascians</name>
    <dbReference type="NCBI Taxonomy" id="1828"/>
    <lineage>
        <taxon>Bacteria</taxon>
        <taxon>Bacillati</taxon>
        <taxon>Actinomycetota</taxon>
        <taxon>Actinomycetes</taxon>
        <taxon>Mycobacteriales</taxon>
        <taxon>Nocardiaceae</taxon>
        <taxon>Rhodococcoides</taxon>
    </lineage>
</organism>
<dbReference type="OrthoDB" id="8953821at2"/>
<keyword evidence="8 11" id="KW-0472">Membrane</keyword>
<evidence type="ECO:0000259" key="12">
    <source>
        <dbReference type="PROSITE" id="PS50850"/>
    </source>
</evidence>
<dbReference type="Pfam" id="PF07690">
    <property type="entry name" value="MFS_1"/>
    <property type="match status" value="1"/>
</dbReference>
<dbReference type="InterPro" id="IPR051084">
    <property type="entry name" value="H+-coupled_symporters"/>
</dbReference>
<dbReference type="PROSITE" id="PS00216">
    <property type="entry name" value="SUGAR_TRANSPORT_1"/>
    <property type="match status" value="1"/>
</dbReference>
<evidence type="ECO:0000256" key="4">
    <source>
        <dbReference type="ARBA" id="ARBA00022475"/>
    </source>
</evidence>
<dbReference type="InterPro" id="IPR020846">
    <property type="entry name" value="MFS_dom"/>
</dbReference>
<keyword evidence="6" id="KW-0769">Symport</keyword>
<dbReference type="PROSITE" id="PS50850">
    <property type="entry name" value="MFS"/>
    <property type="match status" value="1"/>
</dbReference>
<evidence type="ECO:0000256" key="6">
    <source>
        <dbReference type="ARBA" id="ARBA00022847"/>
    </source>
</evidence>
<protein>
    <recommendedName>
        <fullName evidence="10">Putative proline/betaine transporter</fullName>
    </recommendedName>
</protein>
<sequence>MSVKSESTSTRHVMPKKQLLAVSIGNAVEWYDWTVYATFSIYFATQIFSGDNPAVALLSTLATYSVAFFFRPLGGLLIGRFSDLRGRRQAMILTIAMMSGGSFAIAVLPTFSVAGWIAPILLLLARIVQGMSMGGEVSNASAYLAEIAPNDRRGRYSSFYYISTGTAILLASLLGAYLTFVLDDDQLSSWGWRVPFVIGGLLGVVGLWMRRGMAEADNQERNAVKAKAVRNPLWMTMKHHPRAVLQVVGFVLLATLAYYTFFSAMTPYAVKQRGAEANDVFVALSIATAMFVALQYPMGALADRIGRKPQLLTYAALFAILIIPLSKLIGPSFVKLLIVFCVGLLLFAMCSAIIPAVLAEAFPAELRGVGIGAWYNLTVALFGGTAPLLVNALSDAGHADWFFYYLAAAAVISFLTMVWMPEKRGQDLD</sequence>
<feature type="transmembrane region" description="Helical" evidence="11">
    <location>
        <begin position="402"/>
        <end position="420"/>
    </location>
</feature>
<evidence type="ECO:0000256" key="9">
    <source>
        <dbReference type="ARBA" id="ARBA00037295"/>
    </source>
</evidence>